<proteinExistence type="predicted"/>
<keyword evidence="3" id="KW-1185">Reference proteome</keyword>
<protein>
    <submittedName>
        <fullName evidence="2">Uncharacterized protein</fullName>
    </submittedName>
</protein>
<evidence type="ECO:0000313" key="3">
    <source>
        <dbReference type="Proteomes" id="UP001500064"/>
    </source>
</evidence>
<feature type="region of interest" description="Disordered" evidence="1">
    <location>
        <begin position="1"/>
        <end position="27"/>
    </location>
</feature>
<sequence length="128" mass="13721">MTGTIPPQTADTASAASPSTTPAAVPLDGGEAKWLHLLWQIQAKRAELDRMAEQAIAVIQNKLGSAEEGTLNGVPAVRWQHIAGGMRFDSKEFFKAHPDLIPEKVIYSKAIPPSRRFKLLDPPAGAGP</sequence>
<organism evidence="2 3">
    <name type="scientific">Nonomuraea maheshkhaliensis</name>
    <dbReference type="NCBI Taxonomy" id="419590"/>
    <lineage>
        <taxon>Bacteria</taxon>
        <taxon>Bacillati</taxon>
        <taxon>Actinomycetota</taxon>
        <taxon>Actinomycetes</taxon>
        <taxon>Streptosporangiales</taxon>
        <taxon>Streptosporangiaceae</taxon>
        <taxon>Nonomuraea</taxon>
    </lineage>
</organism>
<reference evidence="2 3" key="1">
    <citation type="journal article" date="2019" name="Int. J. Syst. Evol. Microbiol.">
        <title>The Global Catalogue of Microorganisms (GCM) 10K type strain sequencing project: providing services to taxonomists for standard genome sequencing and annotation.</title>
        <authorList>
            <consortium name="The Broad Institute Genomics Platform"/>
            <consortium name="The Broad Institute Genome Sequencing Center for Infectious Disease"/>
            <person name="Wu L."/>
            <person name="Ma J."/>
        </authorList>
    </citation>
    <scope>NUCLEOTIDE SEQUENCE [LARGE SCALE GENOMIC DNA]</scope>
    <source>
        <strain evidence="2 3">JCM 13929</strain>
    </source>
</reference>
<gene>
    <name evidence="2" type="ORF">GCM10009733_020920</name>
</gene>
<evidence type="ECO:0000313" key="2">
    <source>
        <dbReference type="EMBL" id="GAA1624089.1"/>
    </source>
</evidence>
<dbReference type="Proteomes" id="UP001500064">
    <property type="component" value="Unassembled WGS sequence"/>
</dbReference>
<dbReference type="EMBL" id="BAAAMU010000011">
    <property type="protein sequence ID" value="GAA1624089.1"/>
    <property type="molecule type" value="Genomic_DNA"/>
</dbReference>
<name>A0ABN2EZT1_9ACTN</name>
<comment type="caution">
    <text evidence="2">The sequence shown here is derived from an EMBL/GenBank/DDBJ whole genome shotgun (WGS) entry which is preliminary data.</text>
</comment>
<accession>A0ABN2EZT1</accession>
<feature type="compositionally biased region" description="Low complexity" evidence="1">
    <location>
        <begin position="1"/>
        <end position="24"/>
    </location>
</feature>
<dbReference type="RefSeq" id="WP_346103534.1">
    <property type="nucleotide sequence ID" value="NZ_BAAAMU010000011.1"/>
</dbReference>
<evidence type="ECO:0000256" key="1">
    <source>
        <dbReference type="SAM" id="MobiDB-lite"/>
    </source>
</evidence>